<reference evidence="3 4" key="1">
    <citation type="journal article" date="2019" name="Int. J. Syst. Evol. Microbiol.">
        <title>The Global Catalogue of Microorganisms (GCM) 10K type strain sequencing project: providing services to taxonomists for standard genome sequencing and annotation.</title>
        <authorList>
            <consortium name="The Broad Institute Genomics Platform"/>
            <consortium name="The Broad Institute Genome Sequencing Center for Infectious Disease"/>
            <person name="Wu L."/>
            <person name="Ma J."/>
        </authorList>
    </citation>
    <scope>NUCLEOTIDE SEQUENCE [LARGE SCALE GENOMIC DNA]</scope>
    <source>
        <strain evidence="3 4">JCM 16114</strain>
    </source>
</reference>
<dbReference type="InterPro" id="IPR045777">
    <property type="entry name" value="DUF6203"/>
</dbReference>
<keyword evidence="2" id="KW-0472">Membrane</keyword>
<proteinExistence type="predicted"/>
<gene>
    <name evidence="3" type="ORF">GCM10009850_057410</name>
</gene>
<dbReference type="EMBL" id="BAAAQX010000015">
    <property type="protein sequence ID" value="GAA2210282.1"/>
    <property type="molecule type" value="Genomic_DNA"/>
</dbReference>
<sequence length="82" mass="9233">MPRPDTGSGGRMKKLFQLLLARRLAGTPIGMAAILLGWFLARRKRRRRAYQAERETERVGRRYGATSFAATRGGRSRASSPR</sequence>
<evidence type="ECO:0000313" key="4">
    <source>
        <dbReference type="Proteomes" id="UP001499843"/>
    </source>
</evidence>
<evidence type="ECO:0000256" key="2">
    <source>
        <dbReference type="SAM" id="Phobius"/>
    </source>
</evidence>
<feature type="region of interest" description="Disordered" evidence="1">
    <location>
        <begin position="51"/>
        <end position="82"/>
    </location>
</feature>
<comment type="caution">
    <text evidence="3">The sequence shown here is derived from an EMBL/GenBank/DDBJ whole genome shotgun (WGS) entry which is preliminary data.</text>
</comment>
<accession>A0ABN3CLD6</accession>
<name>A0ABN3CLD6_9ACTN</name>
<keyword evidence="4" id="KW-1185">Reference proteome</keyword>
<evidence type="ECO:0000313" key="3">
    <source>
        <dbReference type="EMBL" id="GAA2210282.1"/>
    </source>
</evidence>
<organism evidence="3 4">
    <name type="scientific">Nonomuraea monospora</name>
    <dbReference type="NCBI Taxonomy" id="568818"/>
    <lineage>
        <taxon>Bacteria</taxon>
        <taxon>Bacillati</taxon>
        <taxon>Actinomycetota</taxon>
        <taxon>Actinomycetes</taxon>
        <taxon>Streptosporangiales</taxon>
        <taxon>Streptosporangiaceae</taxon>
        <taxon>Nonomuraea</taxon>
    </lineage>
</organism>
<feature type="transmembrane region" description="Helical" evidence="2">
    <location>
        <begin position="20"/>
        <end position="41"/>
    </location>
</feature>
<keyword evidence="2" id="KW-0812">Transmembrane</keyword>
<keyword evidence="2" id="KW-1133">Transmembrane helix</keyword>
<dbReference type="Proteomes" id="UP001499843">
    <property type="component" value="Unassembled WGS sequence"/>
</dbReference>
<dbReference type="Pfam" id="PF19706">
    <property type="entry name" value="DUF6203"/>
    <property type="match status" value="1"/>
</dbReference>
<protein>
    <submittedName>
        <fullName evidence="3">Uncharacterized protein</fullName>
    </submittedName>
</protein>
<feature type="compositionally biased region" description="Basic and acidic residues" evidence="1">
    <location>
        <begin position="51"/>
        <end position="60"/>
    </location>
</feature>
<evidence type="ECO:0000256" key="1">
    <source>
        <dbReference type="SAM" id="MobiDB-lite"/>
    </source>
</evidence>